<organism evidence="3 4">
    <name type="scientific">Streptosporangium amethystogenes subsp. fukuiense</name>
    <dbReference type="NCBI Taxonomy" id="698418"/>
    <lineage>
        <taxon>Bacteria</taxon>
        <taxon>Bacillati</taxon>
        <taxon>Actinomycetota</taxon>
        <taxon>Actinomycetes</taxon>
        <taxon>Streptosporangiales</taxon>
        <taxon>Streptosporangiaceae</taxon>
        <taxon>Streptosporangium</taxon>
    </lineage>
</organism>
<dbReference type="SUPFAM" id="SSF52507">
    <property type="entry name" value="Homo-oligomeric flavin-containing Cys decarboxylases, HFCD"/>
    <property type="match status" value="1"/>
</dbReference>
<reference evidence="4" key="1">
    <citation type="journal article" date="2019" name="Int. J. Syst. Evol. Microbiol.">
        <title>The Global Catalogue of Microorganisms (GCM) 10K type strain sequencing project: providing services to taxonomists for standard genome sequencing and annotation.</title>
        <authorList>
            <consortium name="The Broad Institute Genomics Platform"/>
            <consortium name="The Broad Institute Genome Sequencing Center for Infectious Disease"/>
            <person name="Wu L."/>
            <person name="Ma J."/>
        </authorList>
    </citation>
    <scope>NUCLEOTIDE SEQUENCE [LARGE SCALE GENOMIC DNA]</scope>
    <source>
        <strain evidence="4">JCM 10083</strain>
    </source>
</reference>
<dbReference type="PANTHER" id="PTHR14359">
    <property type="entry name" value="HOMO-OLIGOMERIC FLAVIN CONTAINING CYS DECARBOXYLASE FAMILY"/>
    <property type="match status" value="1"/>
</dbReference>
<dbReference type="Pfam" id="PF02441">
    <property type="entry name" value="Flavoprotein"/>
    <property type="match status" value="1"/>
</dbReference>
<dbReference type="EMBL" id="JBHTEE010000001">
    <property type="protein sequence ID" value="MFC7607165.1"/>
    <property type="molecule type" value="Genomic_DNA"/>
</dbReference>
<keyword evidence="1" id="KW-1133">Transmembrane helix</keyword>
<dbReference type="PANTHER" id="PTHR14359:SF6">
    <property type="entry name" value="PHOSPHOPANTOTHENOYLCYSTEINE DECARBOXYLASE"/>
    <property type="match status" value="1"/>
</dbReference>
<dbReference type="Proteomes" id="UP001596514">
    <property type="component" value="Unassembled WGS sequence"/>
</dbReference>
<proteinExistence type="predicted"/>
<comment type="caution">
    <text evidence="3">The sequence shown here is derived from an EMBL/GenBank/DDBJ whole genome shotgun (WGS) entry which is preliminary data.</text>
</comment>
<protein>
    <submittedName>
        <fullName evidence="3">Flavoprotein</fullName>
    </submittedName>
</protein>
<keyword evidence="1" id="KW-0812">Transmembrane</keyword>
<gene>
    <name evidence="3" type="ORF">ACFQVD_44460</name>
</gene>
<feature type="transmembrane region" description="Helical" evidence="1">
    <location>
        <begin position="18"/>
        <end position="38"/>
    </location>
</feature>
<dbReference type="InterPro" id="IPR036551">
    <property type="entry name" value="Flavin_trans-like"/>
</dbReference>
<evidence type="ECO:0000259" key="2">
    <source>
        <dbReference type="Pfam" id="PF02441"/>
    </source>
</evidence>
<accession>A0ABW2TEQ3</accession>
<dbReference type="RefSeq" id="WP_343967017.1">
    <property type="nucleotide sequence ID" value="NZ_BAAAGK010000051.1"/>
</dbReference>
<dbReference type="InterPro" id="IPR003382">
    <property type="entry name" value="Flavoprotein"/>
</dbReference>
<feature type="domain" description="Flavoprotein" evidence="2">
    <location>
        <begin position="17"/>
        <end position="120"/>
    </location>
</feature>
<dbReference type="Gene3D" id="3.40.50.1950">
    <property type="entry name" value="Flavin prenyltransferase-like"/>
    <property type="match status" value="1"/>
</dbReference>
<name>A0ABW2TEQ3_9ACTN</name>
<evidence type="ECO:0000313" key="3">
    <source>
        <dbReference type="EMBL" id="MFC7607165.1"/>
    </source>
</evidence>
<sequence length="202" mass="22089">MSEPGRPQGPPPFHAERLLILATGSLGAAFLPYWLNWLRHSYRSLDVRVVVTRNAERFVSRQAVAGLIGKDVPLDAWPDAPEPESPHVDYAGWPDTVMVYPATYHFLGRFANGLADTPMLLALQCTSALIGIAPALPPGATHSYAYRQHRTAIEGRPNVVVVDPLPVLSTHTRGRDALGAAPLPTLIERLAELRATRGKEHQ</sequence>
<keyword evidence="1" id="KW-0472">Membrane</keyword>
<evidence type="ECO:0000256" key="1">
    <source>
        <dbReference type="SAM" id="Phobius"/>
    </source>
</evidence>
<evidence type="ECO:0000313" key="4">
    <source>
        <dbReference type="Proteomes" id="UP001596514"/>
    </source>
</evidence>
<keyword evidence="4" id="KW-1185">Reference proteome</keyword>